<sequence length="455" mass="50880">MLEKHQNEIFETMQEHDYKILNPIGEGGFATCFTCFSEKYNQTYCVKLMELSSERKTLPETFNAEINSLIKVIHPNVVGIYDYFNSKNILYIILEYCTGGSLDQIIKMKGKIDPPELYTMCKQIINALMVVHSLGIAHRDIKPQNILLDNHHRPKLADFGLAQQITKSELSERFSGSLPFKSPEILNMRPYDPFLGDVWALGVTFYYMAFGALPWKANTMTDWKLLVESGITSFPSTQCGVNFNRALKRMIEPKVNQRASLDEISKMPVFAEAGTPIMRNSSKQFLNASPSFNLNPNLIPRKPTGNALNNNPAAPTNKKSNQGIETAGLIVSGPNQTVSRSQNIKKVSFTPGESLNQQQKVRVNGNVPSVGIASSPSMKGVFTWKRRCSKVTKMIHYTFNDSKEQSNTNSNVPNSSNENNNVSIKLNCNSLLNPIDEGTSDTSSDPSKINDNLKY</sequence>
<evidence type="ECO:0000259" key="2">
    <source>
        <dbReference type="PROSITE" id="PS50011"/>
    </source>
</evidence>
<feature type="region of interest" description="Disordered" evidence="1">
    <location>
        <begin position="435"/>
        <end position="455"/>
    </location>
</feature>
<feature type="region of interest" description="Disordered" evidence="1">
    <location>
        <begin position="402"/>
        <end position="422"/>
    </location>
</feature>
<protein>
    <recommendedName>
        <fullName evidence="2">Protein kinase domain-containing protein</fullName>
    </recommendedName>
</protein>
<keyword evidence="4" id="KW-1185">Reference proteome</keyword>
<accession>A0ABR2K5W5</accession>
<feature type="domain" description="Protein kinase" evidence="2">
    <location>
        <begin position="18"/>
        <end position="270"/>
    </location>
</feature>
<proteinExistence type="predicted"/>
<dbReference type="Gene3D" id="1.10.510.10">
    <property type="entry name" value="Transferase(Phosphotransferase) domain 1"/>
    <property type="match status" value="1"/>
</dbReference>
<dbReference type="InterPro" id="IPR008271">
    <property type="entry name" value="Ser/Thr_kinase_AS"/>
</dbReference>
<organism evidence="3 4">
    <name type="scientific">Tritrichomonas musculus</name>
    <dbReference type="NCBI Taxonomy" id="1915356"/>
    <lineage>
        <taxon>Eukaryota</taxon>
        <taxon>Metamonada</taxon>
        <taxon>Parabasalia</taxon>
        <taxon>Tritrichomonadida</taxon>
        <taxon>Tritrichomonadidae</taxon>
        <taxon>Tritrichomonas</taxon>
    </lineage>
</organism>
<dbReference type="PANTHER" id="PTHR24362:SF309">
    <property type="entry name" value="PROTEIN KINASE DOMAIN-CONTAINING PROTEIN"/>
    <property type="match status" value="1"/>
</dbReference>
<feature type="compositionally biased region" description="Low complexity" evidence="1">
    <location>
        <begin position="406"/>
        <end position="422"/>
    </location>
</feature>
<dbReference type="Proteomes" id="UP001470230">
    <property type="component" value="Unassembled WGS sequence"/>
</dbReference>
<dbReference type="SMART" id="SM00220">
    <property type="entry name" value="S_TKc"/>
    <property type="match status" value="1"/>
</dbReference>
<dbReference type="InterPro" id="IPR011009">
    <property type="entry name" value="Kinase-like_dom_sf"/>
</dbReference>
<comment type="caution">
    <text evidence="3">The sequence shown here is derived from an EMBL/GenBank/DDBJ whole genome shotgun (WGS) entry which is preliminary data.</text>
</comment>
<evidence type="ECO:0000256" key="1">
    <source>
        <dbReference type="SAM" id="MobiDB-lite"/>
    </source>
</evidence>
<name>A0ABR2K5W5_9EUKA</name>
<feature type="region of interest" description="Disordered" evidence="1">
    <location>
        <begin position="303"/>
        <end position="322"/>
    </location>
</feature>
<dbReference type="PANTHER" id="PTHR24362">
    <property type="entry name" value="SERINE/THREONINE-PROTEIN KINASE NEK"/>
    <property type="match status" value="1"/>
</dbReference>
<dbReference type="PROSITE" id="PS50011">
    <property type="entry name" value="PROTEIN_KINASE_DOM"/>
    <property type="match status" value="1"/>
</dbReference>
<evidence type="ECO:0000313" key="4">
    <source>
        <dbReference type="Proteomes" id="UP001470230"/>
    </source>
</evidence>
<dbReference type="PROSITE" id="PS00108">
    <property type="entry name" value="PROTEIN_KINASE_ST"/>
    <property type="match status" value="1"/>
</dbReference>
<dbReference type="Pfam" id="PF00069">
    <property type="entry name" value="Pkinase"/>
    <property type="match status" value="1"/>
</dbReference>
<gene>
    <name evidence="3" type="ORF">M9Y10_041663</name>
</gene>
<evidence type="ECO:0000313" key="3">
    <source>
        <dbReference type="EMBL" id="KAK8886203.1"/>
    </source>
</evidence>
<feature type="compositionally biased region" description="Low complexity" evidence="1">
    <location>
        <begin position="303"/>
        <end position="317"/>
    </location>
</feature>
<feature type="compositionally biased region" description="Polar residues" evidence="1">
    <location>
        <begin position="440"/>
        <end position="455"/>
    </location>
</feature>
<dbReference type="EMBL" id="JAPFFF010000007">
    <property type="protein sequence ID" value="KAK8886203.1"/>
    <property type="molecule type" value="Genomic_DNA"/>
</dbReference>
<dbReference type="InterPro" id="IPR000719">
    <property type="entry name" value="Prot_kinase_dom"/>
</dbReference>
<dbReference type="SUPFAM" id="SSF56112">
    <property type="entry name" value="Protein kinase-like (PK-like)"/>
    <property type="match status" value="1"/>
</dbReference>
<reference evidence="3 4" key="1">
    <citation type="submission" date="2024-04" db="EMBL/GenBank/DDBJ databases">
        <title>Tritrichomonas musculus Genome.</title>
        <authorList>
            <person name="Alves-Ferreira E."/>
            <person name="Grigg M."/>
            <person name="Lorenzi H."/>
            <person name="Galac M."/>
        </authorList>
    </citation>
    <scope>NUCLEOTIDE SEQUENCE [LARGE SCALE GENOMIC DNA]</scope>
    <source>
        <strain evidence="3 4">EAF2021</strain>
    </source>
</reference>